<evidence type="ECO:0000313" key="4">
    <source>
        <dbReference type="Proteomes" id="UP001437256"/>
    </source>
</evidence>
<evidence type="ECO:0000256" key="1">
    <source>
        <dbReference type="SAM" id="MobiDB-lite"/>
    </source>
</evidence>
<proteinExistence type="predicted"/>
<dbReference type="EMBL" id="JBBXMP010000015">
    <property type="protein sequence ID" value="KAL0069019.1"/>
    <property type="molecule type" value="Genomic_DNA"/>
</dbReference>
<evidence type="ECO:0000256" key="2">
    <source>
        <dbReference type="SAM" id="Phobius"/>
    </source>
</evidence>
<feature type="transmembrane region" description="Helical" evidence="2">
    <location>
        <begin position="222"/>
        <end position="242"/>
    </location>
</feature>
<evidence type="ECO:0000313" key="3">
    <source>
        <dbReference type="EMBL" id="KAL0069019.1"/>
    </source>
</evidence>
<keyword evidence="2" id="KW-0812">Transmembrane</keyword>
<gene>
    <name evidence="3" type="ORF">AAF712_004012</name>
</gene>
<organism evidence="3 4">
    <name type="scientific">Marasmius tenuissimus</name>
    <dbReference type="NCBI Taxonomy" id="585030"/>
    <lineage>
        <taxon>Eukaryota</taxon>
        <taxon>Fungi</taxon>
        <taxon>Dikarya</taxon>
        <taxon>Basidiomycota</taxon>
        <taxon>Agaricomycotina</taxon>
        <taxon>Agaricomycetes</taxon>
        <taxon>Agaricomycetidae</taxon>
        <taxon>Agaricales</taxon>
        <taxon>Marasmiineae</taxon>
        <taxon>Marasmiaceae</taxon>
        <taxon>Marasmius</taxon>
    </lineage>
</organism>
<feature type="transmembrane region" description="Helical" evidence="2">
    <location>
        <begin position="31"/>
        <end position="49"/>
    </location>
</feature>
<feature type="region of interest" description="Disordered" evidence="1">
    <location>
        <begin position="302"/>
        <end position="346"/>
    </location>
</feature>
<keyword evidence="2" id="KW-1133">Transmembrane helix</keyword>
<reference evidence="3 4" key="1">
    <citation type="submission" date="2024-05" db="EMBL/GenBank/DDBJ databases">
        <title>A draft genome resource for the thread blight pathogen Marasmius tenuissimus strain MS-2.</title>
        <authorList>
            <person name="Yulfo-Soto G.E."/>
            <person name="Baruah I.K."/>
            <person name="Amoako-Attah I."/>
            <person name="Bukari Y."/>
            <person name="Meinhardt L.W."/>
            <person name="Bailey B.A."/>
            <person name="Cohen S.P."/>
        </authorList>
    </citation>
    <scope>NUCLEOTIDE SEQUENCE [LARGE SCALE GENOMIC DNA]</scope>
    <source>
        <strain evidence="3 4">MS-2</strain>
    </source>
</reference>
<feature type="compositionally biased region" description="Basic and acidic residues" evidence="1">
    <location>
        <begin position="308"/>
        <end position="317"/>
    </location>
</feature>
<evidence type="ECO:0008006" key="5">
    <source>
        <dbReference type="Google" id="ProtNLM"/>
    </source>
</evidence>
<feature type="transmembrane region" description="Helical" evidence="2">
    <location>
        <begin position="174"/>
        <end position="198"/>
    </location>
</feature>
<keyword evidence="4" id="KW-1185">Reference proteome</keyword>
<name>A0ABR3A6L3_9AGAR</name>
<keyword evidence="2" id="KW-0472">Membrane</keyword>
<feature type="transmembrane region" description="Helical" evidence="2">
    <location>
        <begin position="141"/>
        <end position="162"/>
    </location>
</feature>
<feature type="compositionally biased region" description="Polar residues" evidence="1">
    <location>
        <begin position="320"/>
        <end position="337"/>
    </location>
</feature>
<feature type="transmembrane region" description="Helical" evidence="2">
    <location>
        <begin position="61"/>
        <end position="83"/>
    </location>
</feature>
<comment type="caution">
    <text evidence="3">The sequence shown here is derived from an EMBL/GenBank/DDBJ whole genome shotgun (WGS) entry which is preliminary data.</text>
</comment>
<accession>A0ABR3A6L3</accession>
<dbReference type="Proteomes" id="UP001437256">
    <property type="component" value="Unassembled WGS sequence"/>
</dbReference>
<sequence>MDIATRATNHYLTSAQVAAVQHVIIRIGCEFLFFGIHALLFFISTFLLFQKGIRVVRARIYLLALTTVMFLASLGVVIIDMLMCLRQASSYGLNAPSTRELNMDLRLASNVLMRLNFLLGDIIVVWRTWVIWSHNLPVRMLLAACMLGTIGAVIGNGAKAALDLVRETPAPNTYSLVLTLPPFITNLVATTLVAVKVWDYRKTIKSNMTSATTRSTNRTEQVLILLVESGFVYCAVWLLIIIAGFDVMTSANNILILGIAVSLTGIYPTFIVIMVSLEKSYVNTVFSSDEGTMAVSQPLRFSDQAQNGHEREQERKKQANRQGTIDSEATRFASISSRPEDWDRKE</sequence>
<feature type="transmembrane region" description="Helical" evidence="2">
    <location>
        <begin position="254"/>
        <end position="277"/>
    </location>
</feature>
<protein>
    <recommendedName>
        <fullName evidence="5">Taste receptor type 2</fullName>
    </recommendedName>
</protein>